<proteinExistence type="inferred from homology"/>
<evidence type="ECO:0000259" key="14">
    <source>
        <dbReference type="Pfam" id="PF00593"/>
    </source>
</evidence>
<dbReference type="SUPFAM" id="SSF56935">
    <property type="entry name" value="Porins"/>
    <property type="match status" value="1"/>
</dbReference>
<evidence type="ECO:0000259" key="15">
    <source>
        <dbReference type="Pfam" id="PF07715"/>
    </source>
</evidence>
<organism evidence="16 17">
    <name type="scientific">Sphingopyxis macrogoltabida</name>
    <name type="common">Sphingomonas macrogoltabidus</name>
    <dbReference type="NCBI Taxonomy" id="33050"/>
    <lineage>
        <taxon>Bacteria</taxon>
        <taxon>Pseudomonadati</taxon>
        <taxon>Pseudomonadota</taxon>
        <taxon>Alphaproteobacteria</taxon>
        <taxon>Sphingomonadales</taxon>
        <taxon>Sphingomonadaceae</taxon>
        <taxon>Sphingopyxis</taxon>
    </lineage>
</organism>
<dbReference type="InterPro" id="IPR036942">
    <property type="entry name" value="Beta-barrel_TonB_sf"/>
</dbReference>
<dbReference type="Proteomes" id="UP000076088">
    <property type="component" value="Chromosome"/>
</dbReference>
<keyword evidence="3 11" id="KW-1134">Transmembrane beta strand</keyword>
<evidence type="ECO:0000256" key="2">
    <source>
        <dbReference type="ARBA" id="ARBA00022448"/>
    </source>
</evidence>
<dbReference type="InterPro" id="IPR012910">
    <property type="entry name" value="Plug_dom"/>
</dbReference>
<keyword evidence="8 12" id="KW-0798">TonB box</keyword>
<protein>
    <recommendedName>
        <fullName evidence="18">TonB-dependent receptor</fullName>
    </recommendedName>
</protein>
<dbReference type="Gene3D" id="2.40.170.20">
    <property type="entry name" value="TonB-dependent receptor, beta-barrel domain"/>
    <property type="match status" value="1"/>
</dbReference>
<dbReference type="PANTHER" id="PTHR32552">
    <property type="entry name" value="FERRICHROME IRON RECEPTOR-RELATED"/>
    <property type="match status" value="1"/>
</dbReference>
<evidence type="ECO:0000256" key="6">
    <source>
        <dbReference type="ARBA" id="ARBA00023004"/>
    </source>
</evidence>
<evidence type="ECO:0000256" key="12">
    <source>
        <dbReference type="RuleBase" id="RU003357"/>
    </source>
</evidence>
<feature type="signal peptide" evidence="13">
    <location>
        <begin position="1"/>
        <end position="28"/>
    </location>
</feature>
<reference evidence="17" key="1">
    <citation type="submission" date="2015-11" db="EMBL/GenBank/DDBJ databases">
        <title>Complete genome sequence of a polyethylene-glycol degrader Sphingopyxis macrogoltabida 203N (NBRC 111659).</title>
        <authorList>
            <person name="Yoshiyuki O."/>
            <person name="Shouta N."/>
            <person name="Nagata Y."/>
            <person name="Numata M."/>
            <person name="Tsuchikane K."/>
            <person name="Hosoyama A."/>
            <person name="Yamazoe A."/>
            <person name="Tsuda M."/>
            <person name="Fujita N."/>
            <person name="Kawai F."/>
        </authorList>
    </citation>
    <scope>NUCLEOTIDE SEQUENCE [LARGE SCALE GENOMIC DNA]</scope>
    <source>
        <strain evidence="17">203N</strain>
    </source>
</reference>
<dbReference type="InterPro" id="IPR000531">
    <property type="entry name" value="Beta-barrel_TonB"/>
</dbReference>
<feature type="domain" description="TonB-dependent receptor-like beta-barrel" evidence="14">
    <location>
        <begin position="292"/>
        <end position="707"/>
    </location>
</feature>
<comment type="subcellular location">
    <subcellularLocation>
        <location evidence="1 11">Cell outer membrane</location>
        <topology evidence="1 11">Multi-pass membrane protein</topology>
    </subcellularLocation>
</comment>
<keyword evidence="13" id="KW-0732">Signal</keyword>
<keyword evidence="9 11" id="KW-0472">Membrane</keyword>
<dbReference type="KEGG" id="smaz:LH19_20310"/>
<name>A0AAC9AWV8_SPHMC</name>
<evidence type="ECO:0008006" key="18">
    <source>
        <dbReference type="Google" id="ProtNLM"/>
    </source>
</evidence>
<keyword evidence="10 11" id="KW-0998">Cell outer membrane</keyword>
<dbReference type="GO" id="GO:0006826">
    <property type="term" value="P:iron ion transport"/>
    <property type="evidence" value="ECO:0007669"/>
    <property type="project" value="UniProtKB-KW"/>
</dbReference>
<gene>
    <name evidence="16" type="ORF">ATM17_20855</name>
</gene>
<keyword evidence="5 11" id="KW-0812">Transmembrane</keyword>
<feature type="chain" id="PRO_5042250690" description="TonB-dependent receptor" evidence="13">
    <location>
        <begin position="29"/>
        <end position="744"/>
    </location>
</feature>
<evidence type="ECO:0000313" key="17">
    <source>
        <dbReference type="Proteomes" id="UP000076088"/>
    </source>
</evidence>
<evidence type="ECO:0000256" key="9">
    <source>
        <dbReference type="ARBA" id="ARBA00023136"/>
    </source>
</evidence>
<keyword evidence="6" id="KW-0408">Iron</keyword>
<evidence type="ECO:0000256" key="11">
    <source>
        <dbReference type="PROSITE-ProRule" id="PRU01360"/>
    </source>
</evidence>
<dbReference type="InterPro" id="IPR039426">
    <property type="entry name" value="TonB-dep_rcpt-like"/>
</dbReference>
<evidence type="ECO:0000256" key="10">
    <source>
        <dbReference type="ARBA" id="ARBA00023237"/>
    </source>
</evidence>
<evidence type="ECO:0000256" key="1">
    <source>
        <dbReference type="ARBA" id="ARBA00004571"/>
    </source>
</evidence>
<reference evidence="16 17" key="2">
    <citation type="journal article" date="2016" name="Genome Announc.">
        <title>Complete Genome Sequence of Sphingopyxis macrogoltabida Strain 203N (NBRC 111659), a Polyethylene Glycol Degrader.</title>
        <authorList>
            <person name="Ohtsubo Y."/>
            <person name="Nonoyama S."/>
            <person name="Nagata Y."/>
            <person name="Numata M."/>
            <person name="Tsuchikane K."/>
            <person name="Hosoyama A."/>
            <person name="Yamazoe A."/>
            <person name="Tsuda M."/>
            <person name="Fujita N."/>
            <person name="Kawai F."/>
        </authorList>
    </citation>
    <scope>NUCLEOTIDE SEQUENCE [LARGE SCALE GENOMIC DNA]</scope>
    <source>
        <strain evidence="16 17">203N</strain>
    </source>
</reference>
<keyword evidence="4" id="KW-0410">Iron transport</keyword>
<accession>A0AAC9AWV8</accession>
<evidence type="ECO:0000256" key="8">
    <source>
        <dbReference type="ARBA" id="ARBA00023077"/>
    </source>
</evidence>
<keyword evidence="7" id="KW-0406">Ion transport</keyword>
<dbReference type="PANTHER" id="PTHR32552:SF81">
    <property type="entry name" value="TONB-DEPENDENT OUTER MEMBRANE RECEPTOR"/>
    <property type="match status" value="1"/>
</dbReference>
<dbReference type="Pfam" id="PF07715">
    <property type="entry name" value="Plug"/>
    <property type="match status" value="1"/>
</dbReference>
<evidence type="ECO:0000256" key="5">
    <source>
        <dbReference type="ARBA" id="ARBA00022692"/>
    </source>
</evidence>
<evidence type="ECO:0000313" key="16">
    <source>
        <dbReference type="EMBL" id="AMU91469.1"/>
    </source>
</evidence>
<sequence>MPKMRTFFTCAAAIPACAIAFAAAPAMAQDQPETAARDDTAIVVTAQKREERLQDVPLSIAVVGGDRLNDLQLNASTDLQYVVPGLMSPAQSGPRNFGFFIRGVGTNTFSSETIEPSTAYVIDGVVMGQSGATLVDLPDIERIEVLRGPQSTLFGKNASAGVINIATRRPSDTLTFRAGVSLGSPDNDLHAYGYLSGPLAETLRFSVSARRSYREGYIRNEPDGRRLNDRDEYGFRGKLEFEPSSALRATLTGDYWESNSNCCIWTVQRFPDPAFRYPWENTAVGIIGDDLGRENQKQSINGDVFTHAKSYGASLQLDWDIGGGHTLTSISAWRGFETVDGLDSDSSTDNFLDINYGDHKQRQVSQELRIASPTGGFVDYVAGLYYFRQTVDSYTNQLFPTLFFLPFFNREVDVDVATRNMAVFGQANFNITDQLTVTLGGRWLTEKQRVAKSRLDTITLATDSASVSGKDDALTWRAAIEYNFTPDIMAFASVTRGYKGGGFDSNIAVQALLPVGPERPTSYEAGLRTTFPGAGLTFNVTGYYADIKGYQTASRDPIALTFPLTNGDAKTRGFEAELSWRPVRTADLFLTAGVAYTNAEWGDFPGAPCAGGQTAAQGCIGGVQDLTGQPLPFAPKWAYNLGLDYAQPLGGGLKISTSVNYNYRSKQVIGFPNYVDVNEPGYGLLAATIGIGAENDAWKVSVFGKNLTDENFRTFAFNNTNGTLNQYRVYESRRIVGAALDVTF</sequence>
<dbReference type="EMBL" id="CP013344">
    <property type="protein sequence ID" value="AMU91469.1"/>
    <property type="molecule type" value="Genomic_DNA"/>
</dbReference>
<dbReference type="GO" id="GO:0009279">
    <property type="term" value="C:cell outer membrane"/>
    <property type="evidence" value="ECO:0007669"/>
    <property type="project" value="UniProtKB-SubCell"/>
</dbReference>
<feature type="domain" description="TonB-dependent receptor plug" evidence="15">
    <location>
        <begin position="53"/>
        <end position="162"/>
    </location>
</feature>
<evidence type="ECO:0000256" key="4">
    <source>
        <dbReference type="ARBA" id="ARBA00022496"/>
    </source>
</evidence>
<keyword evidence="17" id="KW-1185">Reference proteome</keyword>
<dbReference type="CDD" id="cd01347">
    <property type="entry name" value="ligand_gated_channel"/>
    <property type="match status" value="1"/>
</dbReference>
<dbReference type="Pfam" id="PF00593">
    <property type="entry name" value="TonB_dep_Rec_b-barrel"/>
    <property type="match status" value="1"/>
</dbReference>
<dbReference type="AlphaFoldDB" id="A0AAC9AWV8"/>
<dbReference type="PROSITE" id="PS52016">
    <property type="entry name" value="TONB_DEPENDENT_REC_3"/>
    <property type="match status" value="1"/>
</dbReference>
<evidence type="ECO:0000256" key="13">
    <source>
        <dbReference type="SAM" id="SignalP"/>
    </source>
</evidence>
<comment type="similarity">
    <text evidence="11 12">Belongs to the TonB-dependent receptor family.</text>
</comment>
<keyword evidence="2 11" id="KW-0813">Transport</keyword>
<evidence type="ECO:0000256" key="3">
    <source>
        <dbReference type="ARBA" id="ARBA00022452"/>
    </source>
</evidence>
<evidence type="ECO:0000256" key="7">
    <source>
        <dbReference type="ARBA" id="ARBA00023065"/>
    </source>
</evidence>